<evidence type="ECO:0000256" key="6">
    <source>
        <dbReference type="SAM" id="Phobius"/>
    </source>
</evidence>
<name>W4VMA7_9BACI</name>
<dbReference type="SUPFAM" id="SSF103473">
    <property type="entry name" value="MFS general substrate transporter"/>
    <property type="match status" value="1"/>
</dbReference>
<keyword evidence="3 6" id="KW-0812">Transmembrane</keyword>
<evidence type="ECO:0000259" key="7">
    <source>
        <dbReference type="PROSITE" id="PS50850"/>
    </source>
</evidence>
<dbReference type="OrthoDB" id="182417at2"/>
<evidence type="ECO:0000256" key="4">
    <source>
        <dbReference type="ARBA" id="ARBA00022989"/>
    </source>
</evidence>
<reference evidence="8 9" key="1">
    <citation type="journal article" date="2014" name="Genome Announc.">
        <title>Draft Genome Sequence of the Boron-Tolerant and Moderately Halotolerant Bacterium Gracilibacillus boraciitolerans JCM 21714T.</title>
        <authorList>
            <person name="Ahmed I."/>
            <person name="Oshima K."/>
            <person name="Suda W."/>
            <person name="Kitamura K."/>
            <person name="Iida T."/>
            <person name="Ohmori Y."/>
            <person name="Fujiwara T."/>
            <person name="Hattori M."/>
            <person name="Ohkuma M."/>
        </authorList>
    </citation>
    <scope>NUCLEOTIDE SEQUENCE [LARGE SCALE GENOMIC DNA]</scope>
    <source>
        <strain evidence="8 9">JCM 21714</strain>
    </source>
</reference>
<dbReference type="InterPro" id="IPR011701">
    <property type="entry name" value="MFS"/>
</dbReference>
<dbReference type="STRING" id="1298598.JCM21714_3468"/>
<dbReference type="AlphaFoldDB" id="W4VMA7"/>
<keyword evidence="9" id="KW-1185">Reference proteome</keyword>
<evidence type="ECO:0000256" key="3">
    <source>
        <dbReference type="ARBA" id="ARBA00022692"/>
    </source>
</evidence>
<feature type="domain" description="Major facilitator superfamily (MFS) profile" evidence="7">
    <location>
        <begin position="1"/>
        <end position="121"/>
    </location>
</feature>
<sequence length="121" mass="13667">MSGPGQTYSVSIFIDVYVDEFGWSRSMISTIYSSATLASGILLIFMGRLIDRVGQRWMAVVAGTMLAVACFFNSFVSLPFMLLIGFFLIRLFGQGLMELIPNTMIPQWFVKKEVVLLHLWN</sequence>
<dbReference type="Pfam" id="PF07690">
    <property type="entry name" value="MFS_1"/>
    <property type="match status" value="1"/>
</dbReference>
<evidence type="ECO:0000256" key="5">
    <source>
        <dbReference type="ARBA" id="ARBA00023136"/>
    </source>
</evidence>
<feature type="transmembrane region" description="Helical" evidence="6">
    <location>
        <begin position="57"/>
        <end position="89"/>
    </location>
</feature>
<organism evidence="8 9">
    <name type="scientific">Gracilibacillus boraciitolerans JCM 21714</name>
    <dbReference type="NCBI Taxonomy" id="1298598"/>
    <lineage>
        <taxon>Bacteria</taxon>
        <taxon>Bacillati</taxon>
        <taxon>Bacillota</taxon>
        <taxon>Bacilli</taxon>
        <taxon>Bacillales</taxon>
        <taxon>Bacillaceae</taxon>
        <taxon>Gracilibacillus</taxon>
    </lineage>
</organism>
<dbReference type="eggNOG" id="COG2807">
    <property type="taxonomic scope" value="Bacteria"/>
</dbReference>
<keyword evidence="4 6" id="KW-1133">Transmembrane helix</keyword>
<accession>W4VMA7</accession>
<dbReference type="EMBL" id="BAVS01000022">
    <property type="protein sequence ID" value="GAE94321.1"/>
    <property type="molecule type" value="Genomic_DNA"/>
</dbReference>
<comment type="subcellular location">
    <subcellularLocation>
        <location evidence="1">Cell membrane</location>
        <topology evidence="1">Multi-pass membrane protein</topology>
    </subcellularLocation>
</comment>
<dbReference type="GO" id="GO:0005886">
    <property type="term" value="C:plasma membrane"/>
    <property type="evidence" value="ECO:0007669"/>
    <property type="project" value="UniProtKB-SubCell"/>
</dbReference>
<feature type="transmembrane region" description="Helical" evidence="6">
    <location>
        <begin position="27"/>
        <end position="45"/>
    </location>
</feature>
<evidence type="ECO:0000313" key="9">
    <source>
        <dbReference type="Proteomes" id="UP000019102"/>
    </source>
</evidence>
<keyword evidence="2" id="KW-0813">Transport</keyword>
<proteinExistence type="predicted"/>
<dbReference type="InterPro" id="IPR036259">
    <property type="entry name" value="MFS_trans_sf"/>
</dbReference>
<evidence type="ECO:0000256" key="2">
    <source>
        <dbReference type="ARBA" id="ARBA00022448"/>
    </source>
</evidence>
<dbReference type="GO" id="GO:0022857">
    <property type="term" value="F:transmembrane transporter activity"/>
    <property type="evidence" value="ECO:0007669"/>
    <property type="project" value="InterPro"/>
</dbReference>
<evidence type="ECO:0000256" key="1">
    <source>
        <dbReference type="ARBA" id="ARBA00004651"/>
    </source>
</evidence>
<dbReference type="Gene3D" id="1.20.1250.20">
    <property type="entry name" value="MFS general substrate transporter like domains"/>
    <property type="match status" value="1"/>
</dbReference>
<gene>
    <name evidence="8" type="ORF">JCM21714_3468</name>
</gene>
<keyword evidence="5 6" id="KW-0472">Membrane</keyword>
<dbReference type="Proteomes" id="UP000019102">
    <property type="component" value="Unassembled WGS sequence"/>
</dbReference>
<comment type="caution">
    <text evidence="8">The sequence shown here is derived from an EMBL/GenBank/DDBJ whole genome shotgun (WGS) entry which is preliminary data.</text>
</comment>
<dbReference type="InterPro" id="IPR020846">
    <property type="entry name" value="MFS_dom"/>
</dbReference>
<dbReference type="PROSITE" id="PS50850">
    <property type="entry name" value="MFS"/>
    <property type="match status" value="1"/>
</dbReference>
<protein>
    <submittedName>
        <fullName evidence="8">Bll3089 protein</fullName>
    </submittedName>
</protein>
<evidence type="ECO:0000313" key="8">
    <source>
        <dbReference type="EMBL" id="GAE94321.1"/>
    </source>
</evidence>